<dbReference type="Pfam" id="PF06058">
    <property type="entry name" value="DCP1"/>
    <property type="match status" value="1"/>
</dbReference>
<organism evidence="5 6">
    <name type="scientific">Eleusine coracana subsp. coracana</name>
    <dbReference type="NCBI Taxonomy" id="191504"/>
    <lineage>
        <taxon>Eukaryota</taxon>
        <taxon>Viridiplantae</taxon>
        <taxon>Streptophyta</taxon>
        <taxon>Embryophyta</taxon>
        <taxon>Tracheophyta</taxon>
        <taxon>Spermatophyta</taxon>
        <taxon>Magnoliopsida</taxon>
        <taxon>Liliopsida</taxon>
        <taxon>Poales</taxon>
        <taxon>Poaceae</taxon>
        <taxon>PACMAD clade</taxon>
        <taxon>Chloridoideae</taxon>
        <taxon>Cynodonteae</taxon>
        <taxon>Eleusininae</taxon>
        <taxon>Eleusine</taxon>
    </lineage>
</organism>
<gene>
    <name evidence="5" type="primary">ga14090</name>
    <name evidence="5" type="ORF">PR202_ga14090</name>
</gene>
<dbReference type="GO" id="GO:0031087">
    <property type="term" value="P:deadenylation-independent decapping of nuclear-transcribed mRNA"/>
    <property type="evidence" value="ECO:0007669"/>
    <property type="project" value="TreeGrafter"/>
</dbReference>
<comment type="similarity">
    <text evidence="2">Belongs to the DCP1 family.</text>
</comment>
<comment type="subcellular location">
    <subcellularLocation>
        <location evidence="1">Cytoplasm</location>
    </subcellularLocation>
</comment>
<dbReference type="GO" id="GO:0000932">
    <property type="term" value="C:P-body"/>
    <property type="evidence" value="ECO:0007669"/>
    <property type="project" value="TreeGrafter"/>
</dbReference>
<dbReference type="SUPFAM" id="SSF50729">
    <property type="entry name" value="PH domain-like"/>
    <property type="match status" value="1"/>
</dbReference>
<accession>A0AAV5CGE7</accession>
<reference evidence="5" key="2">
    <citation type="submission" date="2021-12" db="EMBL/GenBank/DDBJ databases">
        <title>Resequencing data analysis of finger millet.</title>
        <authorList>
            <person name="Hatakeyama M."/>
            <person name="Aluri S."/>
            <person name="Balachadran M.T."/>
            <person name="Sivarajan S.R."/>
            <person name="Poveda L."/>
            <person name="Shimizu-Inatsugi R."/>
            <person name="Schlapbach R."/>
            <person name="Sreeman S.M."/>
            <person name="Shimizu K.K."/>
        </authorList>
    </citation>
    <scope>NUCLEOTIDE SEQUENCE</scope>
</reference>
<evidence type="ECO:0000313" key="6">
    <source>
        <dbReference type="Proteomes" id="UP001054889"/>
    </source>
</evidence>
<evidence type="ECO:0000313" key="5">
    <source>
        <dbReference type="EMBL" id="GJM97183.1"/>
    </source>
</evidence>
<keyword evidence="3" id="KW-0963">Cytoplasm</keyword>
<dbReference type="InterPro" id="IPR010334">
    <property type="entry name" value="Dcp1"/>
</dbReference>
<dbReference type="Proteomes" id="UP001054889">
    <property type="component" value="Unassembled WGS sequence"/>
</dbReference>
<comment type="caution">
    <text evidence="5">The sequence shown here is derived from an EMBL/GenBank/DDBJ whole genome shotgun (WGS) entry which is preliminary data.</text>
</comment>
<feature type="region of interest" description="Disordered" evidence="4">
    <location>
        <begin position="1"/>
        <end position="29"/>
    </location>
</feature>
<dbReference type="GO" id="GO:0000290">
    <property type="term" value="P:deadenylation-dependent decapping of nuclear-transcribed mRNA"/>
    <property type="evidence" value="ECO:0007669"/>
    <property type="project" value="InterPro"/>
</dbReference>
<dbReference type="AlphaFoldDB" id="A0AAV5CGE7"/>
<dbReference type="PANTHER" id="PTHR16290:SF26">
    <property type="entry name" value="WH1 DOMAIN-CONTAINING PROTEIN"/>
    <property type="match status" value="1"/>
</dbReference>
<dbReference type="InterPro" id="IPR011993">
    <property type="entry name" value="PH-like_dom_sf"/>
</dbReference>
<evidence type="ECO:0000256" key="2">
    <source>
        <dbReference type="ARBA" id="ARBA00008778"/>
    </source>
</evidence>
<dbReference type="GO" id="GO:0003729">
    <property type="term" value="F:mRNA binding"/>
    <property type="evidence" value="ECO:0007669"/>
    <property type="project" value="TreeGrafter"/>
</dbReference>
<evidence type="ECO:0008006" key="7">
    <source>
        <dbReference type="Google" id="ProtNLM"/>
    </source>
</evidence>
<dbReference type="PANTHER" id="PTHR16290">
    <property type="entry name" value="TRANSCRIPTION FACTOR SMIF DECAPPING ENZYME DCP1"/>
    <property type="match status" value="1"/>
</dbReference>
<sequence length="418" mass="45558">MARAHAAIARSRRGDGGGGGGKVTPNLSLDPEGTRVLNLSVLRRLDPAVTDILITAAHVVAYNFDADSGEWLTFVCAVRVRAFLQSRKRVEGSLFVVKRSEQPRFQLVVMNRLNTENLVEDLLTDFEYDVQVPYVMYRNAADEIIGIWFYNPQECHEVAHIFSRIQYAFSRASPKANRASKSEFEELEVASAVATAEDAREQSTSPTIVPDDTKNEFLAAFSIEAACVDDTIGGTDTAGLNQSLRSVPSPSLQPHSASASQTSALHSLLPSRTSSVHMRPFDANISPNSATIQSSSLVKVNPTFLPPMTSTQTTMADAASSSLSVLTPLRPPLASHQLQSVPLHHHPFALPVASPSPPYGMPLLQPFPPPKPSPLLTPAASYASVLTRDQVKSALLRLVQNDNFIDMVYREMAKRPYP</sequence>
<evidence type="ECO:0000256" key="3">
    <source>
        <dbReference type="ARBA" id="ARBA00022490"/>
    </source>
</evidence>
<keyword evidence="6" id="KW-1185">Reference proteome</keyword>
<proteinExistence type="inferred from homology"/>
<dbReference type="GO" id="GO:0008047">
    <property type="term" value="F:enzyme activator activity"/>
    <property type="evidence" value="ECO:0007669"/>
    <property type="project" value="InterPro"/>
</dbReference>
<dbReference type="CDD" id="cd13182">
    <property type="entry name" value="EVH1-like_Dcp1"/>
    <property type="match status" value="1"/>
</dbReference>
<dbReference type="EMBL" id="BQKI01000006">
    <property type="protein sequence ID" value="GJM97183.1"/>
    <property type="molecule type" value="Genomic_DNA"/>
</dbReference>
<dbReference type="Gene3D" id="2.30.29.30">
    <property type="entry name" value="Pleckstrin-homology domain (PH domain)/Phosphotyrosine-binding domain (PTB)"/>
    <property type="match status" value="1"/>
</dbReference>
<reference evidence="5" key="1">
    <citation type="journal article" date="2018" name="DNA Res.">
        <title>Multiple hybrid de novo genome assembly of finger millet, an orphan allotetraploid crop.</title>
        <authorList>
            <person name="Hatakeyama M."/>
            <person name="Aluri S."/>
            <person name="Balachadran M.T."/>
            <person name="Sivarajan S.R."/>
            <person name="Patrignani A."/>
            <person name="Gruter S."/>
            <person name="Poveda L."/>
            <person name="Shimizu-Inatsugi R."/>
            <person name="Baeten J."/>
            <person name="Francoijs K.J."/>
            <person name="Nataraja K.N."/>
            <person name="Reddy Y.A.N."/>
            <person name="Phadnis S."/>
            <person name="Ravikumar R.L."/>
            <person name="Schlapbach R."/>
            <person name="Sreeman S.M."/>
            <person name="Shimizu K.K."/>
        </authorList>
    </citation>
    <scope>NUCLEOTIDE SEQUENCE</scope>
</reference>
<name>A0AAV5CGE7_ELECO</name>
<evidence type="ECO:0000256" key="1">
    <source>
        <dbReference type="ARBA" id="ARBA00004496"/>
    </source>
</evidence>
<feature type="region of interest" description="Disordered" evidence="4">
    <location>
        <begin position="239"/>
        <end position="271"/>
    </location>
</feature>
<dbReference type="FunFam" id="2.30.29.30:FF:000159">
    <property type="entry name" value="mRNA-decapping enzyme-like protein"/>
    <property type="match status" value="1"/>
</dbReference>
<evidence type="ECO:0000256" key="4">
    <source>
        <dbReference type="SAM" id="MobiDB-lite"/>
    </source>
</evidence>
<protein>
    <recommendedName>
        <fullName evidence="7">mRNA-decapping enzyme-like protein</fullName>
    </recommendedName>
</protein>